<keyword evidence="5" id="KW-1185">Reference proteome</keyword>
<dbReference type="InterPro" id="IPR041698">
    <property type="entry name" value="Methyltransf_25"/>
</dbReference>
<comment type="caution">
    <text evidence="4">The sequence shown here is derived from an EMBL/GenBank/DDBJ whole genome shotgun (WGS) entry which is preliminary data.</text>
</comment>
<reference evidence="4 5" key="1">
    <citation type="submission" date="2018-05" db="EMBL/GenBank/DDBJ databases">
        <title>Genetic diversity of glacier-inhabiting Cryobacterium bacteria in China and description of Cryobacterium mengkeensis sp. nov. and Arthrobacter glacialis sp. nov.</title>
        <authorList>
            <person name="Liu Q."/>
            <person name="Xin Y.-H."/>
        </authorList>
    </citation>
    <scope>NUCLEOTIDE SEQUENCE [LARGE SCALE GENOMIC DNA]</scope>
    <source>
        <strain evidence="4 5">LI2</strain>
    </source>
</reference>
<feature type="domain" description="Methyltransferase" evidence="3">
    <location>
        <begin position="37"/>
        <end position="130"/>
    </location>
</feature>
<dbReference type="Gene3D" id="3.40.50.150">
    <property type="entry name" value="Vaccinia Virus protein VP39"/>
    <property type="match status" value="1"/>
</dbReference>
<evidence type="ECO:0000256" key="2">
    <source>
        <dbReference type="SAM" id="MobiDB-lite"/>
    </source>
</evidence>
<dbReference type="InterPro" id="IPR029063">
    <property type="entry name" value="SAM-dependent_MTases_sf"/>
</dbReference>
<name>A0A2V5L055_9MICC</name>
<dbReference type="Pfam" id="PF13649">
    <property type="entry name" value="Methyltransf_25"/>
    <property type="match status" value="1"/>
</dbReference>
<keyword evidence="1 4" id="KW-0808">Transferase</keyword>
<dbReference type="GO" id="GO:0032259">
    <property type="term" value="P:methylation"/>
    <property type="evidence" value="ECO:0007669"/>
    <property type="project" value="UniProtKB-KW"/>
</dbReference>
<dbReference type="OrthoDB" id="9786503at2"/>
<dbReference type="SUPFAM" id="SSF53335">
    <property type="entry name" value="S-adenosyl-L-methionine-dependent methyltransferases"/>
    <property type="match status" value="1"/>
</dbReference>
<dbReference type="AlphaFoldDB" id="A0A2V5L055"/>
<evidence type="ECO:0000256" key="1">
    <source>
        <dbReference type="ARBA" id="ARBA00022679"/>
    </source>
</evidence>
<gene>
    <name evidence="4" type="ORF">CVV68_21875</name>
</gene>
<dbReference type="RefSeq" id="WP_110503102.1">
    <property type="nucleotide sequence ID" value="NZ_QJVD01000050.1"/>
</dbReference>
<dbReference type="CDD" id="cd02440">
    <property type="entry name" value="AdoMet_MTases"/>
    <property type="match status" value="1"/>
</dbReference>
<accession>A0A2V5L055</accession>
<dbReference type="PANTHER" id="PTHR43861">
    <property type="entry name" value="TRANS-ACONITATE 2-METHYLTRANSFERASE-RELATED"/>
    <property type="match status" value="1"/>
</dbReference>
<protein>
    <submittedName>
        <fullName evidence="4">Class I SAM-dependent methyltransferase</fullName>
    </submittedName>
</protein>
<feature type="region of interest" description="Disordered" evidence="2">
    <location>
        <begin position="208"/>
        <end position="232"/>
    </location>
</feature>
<dbReference type="GO" id="GO:0008168">
    <property type="term" value="F:methyltransferase activity"/>
    <property type="evidence" value="ECO:0007669"/>
    <property type="project" value="UniProtKB-KW"/>
</dbReference>
<evidence type="ECO:0000313" key="5">
    <source>
        <dbReference type="Proteomes" id="UP000247832"/>
    </source>
</evidence>
<dbReference type="EMBL" id="QJVD01000050">
    <property type="protein sequence ID" value="PYI64469.1"/>
    <property type="molecule type" value="Genomic_DNA"/>
</dbReference>
<proteinExistence type="predicted"/>
<dbReference type="Proteomes" id="UP000247832">
    <property type="component" value="Unassembled WGS sequence"/>
</dbReference>
<evidence type="ECO:0000259" key="3">
    <source>
        <dbReference type="Pfam" id="PF13649"/>
    </source>
</evidence>
<organism evidence="4 5">
    <name type="scientific">Arthrobacter livingstonensis</name>
    <dbReference type="NCBI Taxonomy" id="670078"/>
    <lineage>
        <taxon>Bacteria</taxon>
        <taxon>Bacillati</taxon>
        <taxon>Actinomycetota</taxon>
        <taxon>Actinomycetes</taxon>
        <taxon>Micrococcales</taxon>
        <taxon>Micrococcaceae</taxon>
        <taxon>Arthrobacter</taxon>
    </lineage>
</organism>
<sequence>MDAAGWNKHYATIRQHWTAPNPWVYSEMNGARAGTALDLGAGDGRHAVWLAERGWQVEAVDFSMLGLEIGKRRAEANRVQDRISWTMADVTAIAPVPGSIDLVLVAYLNLPEPRFKKVFAAVAGALAPGGRLLFINHDAGHLRDGLTVPPDASALLTPEQVAGWMRLAGLHIDTAETVSRPVPGERQPAYDCLVTGSAPYTSALATAASGGPLPAHRPTSSTPDQTMRKASL</sequence>
<keyword evidence="4" id="KW-0489">Methyltransferase</keyword>
<evidence type="ECO:0000313" key="4">
    <source>
        <dbReference type="EMBL" id="PYI64469.1"/>
    </source>
</evidence>
<dbReference type="PANTHER" id="PTHR43861:SF3">
    <property type="entry name" value="PUTATIVE (AFU_ORTHOLOGUE AFUA_2G14390)-RELATED"/>
    <property type="match status" value="1"/>
</dbReference>